<keyword evidence="4" id="KW-1185">Reference proteome</keyword>
<reference evidence="3 4" key="1">
    <citation type="submission" date="2019-08" db="EMBL/GenBank/DDBJ databases">
        <title>Deep-cultivation of Planctomycetes and their phenomic and genomic characterization uncovers novel biology.</title>
        <authorList>
            <person name="Wiegand S."/>
            <person name="Jogler M."/>
            <person name="Boedeker C."/>
            <person name="Pinto D."/>
            <person name="Vollmers J."/>
            <person name="Rivas-Marin E."/>
            <person name="Kohn T."/>
            <person name="Peeters S.H."/>
            <person name="Heuer A."/>
            <person name="Rast P."/>
            <person name="Oberbeckmann S."/>
            <person name="Bunk B."/>
            <person name="Jeske O."/>
            <person name="Meyerdierks A."/>
            <person name="Storesund J.E."/>
            <person name="Kallscheuer N."/>
            <person name="Luecker S."/>
            <person name="Lage O.M."/>
            <person name="Pohl T."/>
            <person name="Merkel B.J."/>
            <person name="Hornburger P."/>
            <person name="Mueller R.-W."/>
            <person name="Bruemmer F."/>
            <person name="Labrenz M."/>
            <person name="Spormann A.M."/>
            <person name="Op den Camp H."/>
            <person name="Overmann J."/>
            <person name="Amann R."/>
            <person name="Jetten M.S.M."/>
            <person name="Mascher T."/>
            <person name="Medema M.H."/>
            <person name="Devos D.P."/>
            <person name="Kaster A.-K."/>
            <person name="Ovreas L."/>
            <person name="Rohde M."/>
            <person name="Galperin M.Y."/>
            <person name="Jogler C."/>
        </authorList>
    </citation>
    <scope>NUCLEOTIDE SEQUENCE [LARGE SCALE GENOMIC DNA]</scope>
    <source>
        <strain evidence="3 4">OJF2</strain>
    </source>
</reference>
<accession>A0A5B9WBD6</accession>
<dbReference type="SUPFAM" id="SSF49879">
    <property type="entry name" value="SMAD/FHA domain"/>
    <property type="match status" value="1"/>
</dbReference>
<evidence type="ECO:0000313" key="4">
    <source>
        <dbReference type="Proteomes" id="UP000324233"/>
    </source>
</evidence>
<dbReference type="Pfam" id="PF00498">
    <property type="entry name" value="FHA"/>
    <property type="match status" value="1"/>
</dbReference>
<dbReference type="InterPro" id="IPR000253">
    <property type="entry name" value="FHA_dom"/>
</dbReference>
<dbReference type="SMART" id="SM00240">
    <property type="entry name" value="FHA"/>
    <property type="match status" value="1"/>
</dbReference>
<proteinExistence type="predicted"/>
<dbReference type="CDD" id="cd00060">
    <property type="entry name" value="FHA"/>
    <property type="match status" value="1"/>
</dbReference>
<gene>
    <name evidence="3" type="primary">garA_2</name>
    <name evidence="3" type="ORF">OJF2_65840</name>
</gene>
<organism evidence="3 4">
    <name type="scientific">Aquisphaera giovannonii</name>
    <dbReference type="NCBI Taxonomy" id="406548"/>
    <lineage>
        <taxon>Bacteria</taxon>
        <taxon>Pseudomonadati</taxon>
        <taxon>Planctomycetota</taxon>
        <taxon>Planctomycetia</taxon>
        <taxon>Isosphaerales</taxon>
        <taxon>Isosphaeraceae</taxon>
        <taxon>Aquisphaera</taxon>
    </lineage>
</organism>
<protein>
    <submittedName>
        <fullName evidence="3">Glycogen accumulation regulator GarA</fullName>
    </submittedName>
</protein>
<dbReference type="RefSeq" id="WP_148597480.1">
    <property type="nucleotide sequence ID" value="NZ_CP042997.1"/>
</dbReference>
<evidence type="ECO:0000259" key="2">
    <source>
        <dbReference type="PROSITE" id="PS50006"/>
    </source>
</evidence>
<dbReference type="PROSITE" id="PS50006">
    <property type="entry name" value="FHA_DOMAIN"/>
    <property type="match status" value="1"/>
</dbReference>
<name>A0A5B9WBD6_9BACT</name>
<dbReference type="EMBL" id="CP042997">
    <property type="protein sequence ID" value="QEH37988.1"/>
    <property type="molecule type" value="Genomic_DNA"/>
</dbReference>
<dbReference type="KEGG" id="agv:OJF2_65840"/>
<feature type="compositionally biased region" description="Pro residues" evidence="1">
    <location>
        <begin position="164"/>
        <end position="178"/>
    </location>
</feature>
<evidence type="ECO:0000313" key="3">
    <source>
        <dbReference type="EMBL" id="QEH37988.1"/>
    </source>
</evidence>
<feature type="compositionally biased region" description="Acidic residues" evidence="1">
    <location>
        <begin position="183"/>
        <end position="230"/>
    </location>
</feature>
<evidence type="ECO:0000256" key="1">
    <source>
        <dbReference type="SAM" id="MobiDB-lite"/>
    </source>
</evidence>
<feature type="region of interest" description="Disordered" evidence="1">
    <location>
        <begin position="103"/>
        <end position="129"/>
    </location>
</feature>
<feature type="domain" description="FHA" evidence="2">
    <location>
        <begin position="24"/>
        <end position="73"/>
    </location>
</feature>
<dbReference type="Proteomes" id="UP000324233">
    <property type="component" value="Chromosome"/>
</dbReference>
<feature type="compositionally biased region" description="Low complexity" evidence="1">
    <location>
        <begin position="103"/>
        <end position="121"/>
    </location>
</feature>
<feature type="region of interest" description="Disordered" evidence="1">
    <location>
        <begin position="162"/>
        <end position="271"/>
    </location>
</feature>
<sequence length="286" mass="30578">MKVQLVVVRGKPEGKVIPLTAPKFKIGRGETCNLRPISEQISREHAEFELQGETLTVRDLGSRNGTLVNGKALTSGPCTLHDRDLVQVGPLTFAVAIQQTKPAAKPSAAPAASKPASAPSPDDISTDDIDSWLLGERGVEPDQATAVYGGDTITIAAFKDAQAPAPPAKPAAPQPNKPPSVADDSEYERQTEEEEEEQEEEEEIAASGGDDESEEAEEEAEESGPEEEFMDPSNPFYAAKKAQKEKEGAKPSAGQAGAANQQFKDSSDAANEILRKLMERRRASKS</sequence>
<dbReference type="Gene3D" id="2.60.200.20">
    <property type="match status" value="1"/>
</dbReference>
<dbReference type="InterPro" id="IPR008984">
    <property type="entry name" value="SMAD_FHA_dom_sf"/>
</dbReference>
<dbReference type="AlphaFoldDB" id="A0A5B9WBD6"/>
<dbReference type="OrthoDB" id="283378at2"/>